<comment type="caution">
    <text evidence="2">The sequence shown here is derived from an EMBL/GenBank/DDBJ whole genome shotgun (WGS) entry which is preliminary data.</text>
</comment>
<gene>
    <name evidence="2" type="ORF">FPHYL_812</name>
</gene>
<dbReference type="OrthoDB" id="10330624at2759"/>
<evidence type="ECO:0000256" key="1">
    <source>
        <dbReference type="SAM" id="SignalP"/>
    </source>
</evidence>
<organism evidence="2 3">
    <name type="scientific">Fusarium phyllophilum</name>
    <dbReference type="NCBI Taxonomy" id="47803"/>
    <lineage>
        <taxon>Eukaryota</taxon>
        <taxon>Fungi</taxon>
        <taxon>Dikarya</taxon>
        <taxon>Ascomycota</taxon>
        <taxon>Pezizomycotina</taxon>
        <taxon>Sordariomycetes</taxon>
        <taxon>Hypocreomycetidae</taxon>
        <taxon>Hypocreales</taxon>
        <taxon>Nectriaceae</taxon>
        <taxon>Fusarium</taxon>
        <taxon>Fusarium fujikuroi species complex</taxon>
    </lineage>
</organism>
<sequence>MRFFSLFSILTAGLALAAQAPSHQGDLVLRADTSNVTDLSGALVAAKDFRAVLHKELTQICMYTPLPQANEPPADMIVTLAASRAAESSPDVAANLIQAAIARIATQSQDAIGGILPLVLKLDLHLSGEDTQTLVALAQEVQGVITETRDTVVLLLRGLSHDTIRAIILEIAGPVARTIKNFLGPFGGFVDALIPFAGVASGGLGVFTQALANILGGSN</sequence>
<evidence type="ECO:0000313" key="2">
    <source>
        <dbReference type="EMBL" id="KAF5570977.1"/>
    </source>
</evidence>
<reference evidence="2 3" key="1">
    <citation type="submission" date="2020-05" db="EMBL/GenBank/DDBJ databases">
        <title>Identification and distribution of gene clusters putatively required for synthesis of sphingolipid metabolism inhibitors in phylogenetically diverse species of the filamentous fungus Fusarium.</title>
        <authorList>
            <person name="Kim H.-S."/>
            <person name="Busman M."/>
            <person name="Brown D.W."/>
            <person name="Divon H."/>
            <person name="Uhlig S."/>
            <person name="Proctor R.H."/>
        </authorList>
    </citation>
    <scope>NUCLEOTIDE SEQUENCE [LARGE SCALE GENOMIC DNA]</scope>
    <source>
        <strain evidence="2 3">NRRL 13617</strain>
    </source>
</reference>
<dbReference type="AlphaFoldDB" id="A0A8H5KD60"/>
<name>A0A8H5KD60_9HYPO</name>
<keyword evidence="1" id="KW-0732">Signal</keyword>
<feature type="signal peptide" evidence="1">
    <location>
        <begin position="1"/>
        <end position="17"/>
    </location>
</feature>
<accession>A0A8H5KD60</accession>
<feature type="chain" id="PRO_5034240330" evidence="1">
    <location>
        <begin position="18"/>
        <end position="219"/>
    </location>
</feature>
<keyword evidence="3" id="KW-1185">Reference proteome</keyword>
<dbReference type="EMBL" id="JAAOAQ010000023">
    <property type="protein sequence ID" value="KAF5570977.1"/>
    <property type="molecule type" value="Genomic_DNA"/>
</dbReference>
<dbReference type="Proteomes" id="UP000582016">
    <property type="component" value="Unassembled WGS sequence"/>
</dbReference>
<proteinExistence type="predicted"/>
<evidence type="ECO:0000313" key="3">
    <source>
        <dbReference type="Proteomes" id="UP000582016"/>
    </source>
</evidence>
<protein>
    <submittedName>
        <fullName evidence="2">Uncharacterized protein</fullName>
    </submittedName>
</protein>